<dbReference type="GeneID" id="8438602"/>
<dbReference type="AlphaFoldDB" id="C4JJ26"/>
<dbReference type="KEGG" id="ure:UREG_01633"/>
<dbReference type="RefSeq" id="XP_002542117.1">
    <property type="nucleotide sequence ID" value="XM_002542071.1"/>
</dbReference>
<keyword evidence="1" id="KW-1133">Transmembrane helix</keyword>
<sequence length="149" mass="16990">MSQKTEFLRATSQAGMDFDPFPRCAPRLRQVGFQSIEQTEKVVPIGTWPKDKKLKARGRYFMAQLLGNALETYSLSLFTRVAGWTPDEVYALLDDVAEEVAPLSLPAGRQSKRFVLFDIVLYFAFVLMRIRAFKLPSVEDVSSHYDYAL</sequence>
<protein>
    <submittedName>
        <fullName evidence="2">Uncharacterized protein</fullName>
    </submittedName>
</protein>
<dbReference type="InParanoid" id="C4JJ26"/>
<name>C4JJ26_UNCRE</name>
<gene>
    <name evidence="2" type="ORF">UREG_01633</name>
</gene>
<keyword evidence="1" id="KW-0472">Membrane</keyword>
<keyword evidence="1" id="KW-0812">Transmembrane</keyword>
<keyword evidence="3" id="KW-1185">Reference proteome</keyword>
<dbReference type="OrthoDB" id="2013972at2759"/>
<dbReference type="EMBL" id="CH476615">
    <property type="protein sequence ID" value="EEP76784.1"/>
    <property type="molecule type" value="Genomic_DNA"/>
</dbReference>
<dbReference type="eggNOG" id="ENOG502QSKG">
    <property type="taxonomic scope" value="Eukaryota"/>
</dbReference>
<accession>C4JJ26</accession>
<proteinExistence type="predicted"/>
<organism evidence="2 3">
    <name type="scientific">Uncinocarpus reesii (strain UAMH 1704)</name>
    <dbReference type="NCBI Taxonomy" id="336963"/>
    <lineage>
        <taxon>Eukaryota</taxon>
        <taxon>Fungi</taxon>
        <taxon>Dikarya</taxon>
        <taxon>Ascomycota</taxon>
        <taxon>Pezizomycotina</taxon>
        <taxon>Eurotiomycetes</taxon>
        <taxon>Eurotiomycetidae</taxon>
        <taxon>Onygenales</taxon>
        <taxon>Onygenaceae</taxon>
        <taxon>Uncinocarpus</taxon>
    </lineage>
</organism>
<evidence type="ECO:0000256" key="1">
    <source>
        <dbReference type="SAM" id="Phobius"/>
    </source>
</evidence>
<dbReference type="HOGENOM" id="CLU_1751060_0_0_1"/>
<evidence type="ECO:0000313" key="3">
    <source>
        <dbReference type="Proteomes" id="UP000002058"/>
    </source>
</evidence>
<evidence type="ECO:0000313" key="2">
    <source>
        <dbReference type="EMBL" id="EEP76784.1"/>
    </source>
</evidence>
<reference evidence="3" key="1">
    <citation type="journal article" date="2009" name="Genome Res.">
        <title>Comparative genomic analyses of the human fungal pathogens Coccidioides and their relatives.</title>
        <authorList>
            <person name="Sharpton T.J."/>
            <person name="Stajich J.E."/>
            <person name="Rounsley S.D."/>
            <person name="Gardner M.J."/>
            <person name="Wortman J.R."/>
            <person name="Jordar V.S."/>
            <person name="Maiti R."/>
            <person name="Kodira C.D."/>
            <person name="Neafsey D.E."/>
            <person name="Zeng Q."/>
            <person name="Hung C.-Y."/>
            <person name="McMahan C."/>
            <person name="Muszewska A."/>
            <person name="Grynberg M."/>
            <person name="Mandel M.A."/>
            <person name="Kellner E.M."/>
            <person name="Barker B.M."/>
            <person name="Galgiani J.N."/>
            <person name="Orbach M.J."/>
            <person name="Kirkland T.N."/>
            <person name="Cole G.T."/>
            <person name="Henn M.R."/>
            <person name="Birren B.W."/>
            <person name="Taylor J.W."/>
        </authorList>
    </citation>
    <scope>NUCLEOTIDE SEQUENCE [LARGE SCALE GENOMIC DNA]</scope>
    <source>
        <strain evidence="3">UAMH 1704</strain>
    </source>
</reference>
<dbReference type="Proteomes" id="UP000002058">
    <property type="component" value="Unassembled WGS sequence"/>
</dbReference>
<dbReference type="VEuPathDB" id="FungiDB:UREG_01633"/>
<feature type="transmembrane region" description="Helical" evidence="1">
    <location>
        <begin position="114"/>
        <end position="132"/>
    </location>
</feature>